<name>A0A871R137_DEKBR</name>
<dbReference type="PANTHER" id="PTHR12064:SF97">
    <property type="entry name" value="METAL TRANSPORTER CNNM-5"/>
    <property type="match status" value="1"/>
</dbReference>
<feature type="compositionally biased region" description="Basic and acidic residues" evidence="8">
    <location>
        <begin position="491"/>
        <end position="500"/>
    </location>
</feature>
<feature type="domain" description="CBS" evidence="10">
    <location>
        <begin position="324"/>
        <end position="389"/>
    </location>
</feature>
<feature type="region of interest" description="Disordered" evidence="8">
    <location>
        <begin position="658"/>
        <end position="679"/>
    </location>
</feature>
<keyword evidence="3" id="KW-0677">Repeat</keyword>
<dbReference type="EMBL" id="CP063135">
    <property type="protein sequence ID" value="QOU20227.1"/>
    <property type="molecule type" value="Genomic_DNA"/>
</dbReference>
<evidence type="ECO:0000256" key="7">
    <source>
        <dbReference type="PROSITE-ProRule" id="PRU01193"/>
    </source>
</evidence>
<dbReference type="GeneID" id="64576803"/>
<dbReference type="RefSeq" id="XP_041136720.1">
    <property type="nucleotide sequence ID" value="XM_041283368.1"/>
</dbReference>
<dbReference type="GO" id="GO:0010960">
    <property type="term" value="P:magnesium ion homeostasis"/>
    <property type="evidence" value="ECO:0007669"/>
    <property type="project" value="InterPro"/>
</dbReference>
<dbReference type="CDD" id="cd04590">
    <property type="entry name" value="CBS_pair_CorC_HlyC_assoc"/>
    <property type="match status" value="1"/>
</dbReference>
<dbReference type="Pfam" id="PF01595">
    <property type="entry name" value="CNNM"/>
    <property type="match status" value="1"/>
</dbReference>
<feature type="transmembrane region" description="Helical" evidence="9">
    <location>
        <begin position="64"/>
        <end position="89"/>
    </location>
</feature>
<dbReference type="GO" id="GO:0005737">
    <property type="term" value="C:cytoplasm"/>
    <property type="evidence" value="ECO:0007669"/>
    <property type="project" value="TreeGrafter"/>
</dbReference>
<evidence type="ECO:0000256" key="8">
    <source>
        <dbReference type="SAM" id="MobiDB-lite"/>
    </source>
</evidence>
<dbReference type="PROSITE" id="PS51846">
    <property type="entry name" value="CNNM"/>
    <property type="match status" value="1"/>
</dbReference>
<evidence type="ECO:0000313" key="13">
    <source>
        <dbReference type="Proteomes" id="UP000663131"/>
    </source>
</evidence>
<feature type="transmembrane region" description="Helical" evidence="9">
    <location>
        <begin position="177"/>
        <end position="197"/>
    </location>
</feature>
<dbReference type="InterPro" id="IPR044751">
    <property type="entry name" value="Ion_transp-like_CBS"/>
</dbReference>
<keyword evidence="2 7" id="KW-0812">Transmembrane</keyword>
<feature type="transmembrane region" description="Helical" evidence="9">
    <location>
        <begin position="147"/>
        <end position="165"/>
    </location>
</feature>
<reference evidence="12" key="1">
    <citation type="submission" date="2020-10" db="EMBL/GenBank/DDBJ databases">
        <authorList>
            <person name="Palmer J.M."/>
        </authorList>
    </citation>
    <scope>NUCLEOTIDE SEQUENCE</scope>
    <source>
        <strain evidence="12">UCD 2041</strain>
    </source>
</reference>
<dbReference type="InterPro" id="IPR000644">
    <property type="entry name" value="CBS_dom"/>
</dbReference>
<dbReference type="PANTHER" id="PTHR12064">
    <property type="entry name" value="METAL TRANSPORTER CNNM"/>
    <property type="match status" value="1"/>
</dbReference>
<evidence type="ECO:0000256" key="2">
    <source>
        <dbReference type="ARBA" id="ARBA00022692"/>
    </source>
</evidence>
<protein>
    <submittedName>
        <fullName evidence="12">Cell agglutination protein Mam3</fullName>
    </submittedName>
</protein>
<feature type="region of interest" description="Disordered" evidence="8">
    <location>
        <begin position="697"/>
        <end position="737"/>
    </location>
</feature>
<organism evidence="12 13">
    <name type="scientific">Dekkera bruxellensis</name>
    <name type="common">Brettanomyces custersii</name>
    <dbReference type="NCBI Taxonomy" id="5007"/>
    <lineage>
        <taxon>Eukaryota</taxon>
        <taxon>Fungi</taxon>
        <taxon>Dikarya</taxon>
        <taxon>Ascomycota</taxon>
        <taxon>Saccharomycotina</taxon>
        <taxon>Pichiomycetes</taxon>
        <taxon>Pichiales</taxon>
        <taxon>Pichiaceae</taxon>
        <taxon>Brettanomyces</taxon>
    </lineage>
</organism>
<reference evidence="12" key="2">
    <citation type="journal article" name="BMC Genomics">
        <title>New genome assemblies reveal patterns of domestication and adaptation across Brettanomyces (Dekkera) species.</title>
        <authorList>
            <person name="Roach M.J."/>
            <person name="Borneman A.R."/>
        </authorList>
    </citation>
    <scope>NUCLEOTIDE SEQUENCE</scope>
    <source>
        <strain evidence="12">UCD 2041</strain>
    </source>
</reference>
<gene>
    <name evidence="12" type="primary">MAM3</name>
    <name evidence="12" type="ORF">BRETT_004880</name>
</gene>
<keyword evidence="6" id="KW-0129">CBS domain</keyword>
<feature type="domain" description="CNNM transmembrane" evidence="11">
    <location>
        <begin position="60"/>
        <end position="243"/>
    </location>
</feature>
<dbReference type="GO" id="GO:0016020">
    <property type="term" value="C:membrane"/>
    <property type="evidence" value="ECO:0007669"/>
    <property type="project" value="UniProtKB-SubCell"/>
</dbReference>
<evidence type="ECO:0000256" key="1">
    <source>
        <dbReference type="ARBA" id="ARBA00004141"/>
    </source>
</evidence>
<accession>A0A871R137</accession>
<feature type="compositionally biased region" description="Basic residues" evidence="8">
    <location>
        <begin position="716"/>
        <end position="737"/>
    </location>
</feature>
<evidence type="ECO:0000256" key="4">
    <source>
        <dbReference type="ARBA" id="ARBA00022989"/>
    </source>
</evidence>
<dbReference type="OrthoDB" id="5353557at2759"/>
<evidence type="ECO:0000256" key="5">
    <source>
        <dbReference type="ARBA" id="ARBA00023136"/>
    </source>
</evidence>
<evidence type="ECO:0000259" key="11">
    <source>
        <dbReference type="PROSITE" id="PS51846"/>
    </source>
</evidence>
<dbReference type="FunFam" id="3.10.580.10:FF:000006">
    <property type="entry name" value="DUF21 and CBS domain protein"/>
    <property type="match status" value="1"/>
</dbReference>
<dbReference type="GO" id="GO:0030026">
    <property type="term" value="P:intracellular manganese ion homeostasis"/>
    <property type="evidence" value="ECO:0007669"/>
    <property type="project" value="TreeGrafter"/>
</dbReference>
<feature type="region of interest" description="Disordered" evidence="8">
    <location>
        <begin position="450"/>
        <end position="500"/>
    </location>
</feature>
<feature type="compositionally biased region" description="Low complexity" evidence="8">
    <location>
        <begin position="670"/>
        <end position="679"/>
    </location>
</feature>
<dbReference type="SUPFAM" id="SSF54631">
    <property type="entry name" value="CBS-domain pair"/>
    <property type="match status" value="1"/>
</dbReference>
<dbReference type="InterPro" id="IPR045095">
    <property type="entry name" value="ACDP"/>
</dbReference>
<evidence type="ECO:0000256" key="9">
    <source>
        <dbReference type="SAM" id="Phobius"/>
    </source>
</evidence>
<dbReference type="Gene3D" id="3.10.580.10">
    <property type="entry name" value="CBS-domain"/>
    <property type="match status" value="1"/>
</dbReference>
<evidence type="ECO:0000313" key="12">
    <source>
        <dbReference type="EMBL" id="QOU20227.1"/>
    </source>
</evidence>
<sequence length="737" mass="80801">MKQYNNTARLPSTAAYSTRMIILALMLPALSAALPLPVSYFLAERDGKASVLKKISVPLTRGEYWTYMISSILLVLLGGVFSGLTLGLMGQDEVHLRVLAQSGSASERRASKTVLNLLARGKHWLLVTLLLSNVVTNETLPVILDRFLGGGAAAVFGSTILIVIFGEIIPQSICVRYGLQIGAFFSNFVLVLMYIMYPVAYPIAKLLDWSLGQDHGTLYGKSGLKTLVNLHHTMGVERLSQDEVTIINAVLDLKDKAVGEVMTPMDKVFSLPSDTILDEATVERIFNAGFSRIPVHLPDEPANFVGMLLVRILISYDPEDALPISAFPLATLPETGYYTSCLNILNYFQEGKSHMVVVSDTPGLDTGARGVVTLEDVIEELIGEEIVDESDVYVDVDRNIKRSIPGPLAKRNVVHYLHDLYNSGHDHENNNLDECDNDIVVQRGISEGQGKASVSYSSAENSRENSPEASNYILKKNFNADRKKEKKKASNKSELEPLVRHKVNEVPQPQLQSLGTVITKGIKPSNLAANPLHTNNEHIKIKKQPKLSVPADTLVKLSKSKGNMPLKDKYLRGLRSVSSQKLSNEDRSSSSLAVDQLASKDGVNVLKKKQSRNRAVYDSEVSAFVQGVSENVKRSNDRQNGTGTVKAKRIGKAVCPREGDTHEIQRERGSIASSDSSDGIIESNIVADSGFTRTVIEETAVSDDEDSTSTKENHSSGKRRKSSMWKFAGKNHKSGNE</sequence>
<dbReference type="AlphaFoldDB" id="A0A871R137"/>
<comment type="subcellular location">
    <subcellularLocation>
        <location evidence="1">Membrane</location>
        <topology evidence="1">Multi-pass membrane protein</topology>
    </subcellularLocation>
</comment>
<feature type="transmembrane region" description="Helical" evidence="9">
    <location>
        <begin position="20"/>
        <end position="43"/>
    </location>
</feature>
<dbReference type="InterPro" id="IPR002550">
    <property type="entry name" value="CNNM"/>
</dbReference>
<dbReference type="InterPro" id="IPR046342">
    <property type="entry name" value="CBS_dom_sf"/>
</dbReference>
<evidence type="ECO:0000256" key="6">
    <source>
        <dbReference type="PROSITE-ProRule" id="PRU00703"/>
    </source>
</evidence>
<dbReference type="KEGG" id="bbrx:BRETT_004880"/>
<feature type="compositionally biased region" description="Basic and acidic residues" evidence="8">
    <location>
        <begin position="658"/>
        <end position="669"/>
    </location>
</feature>
<proteinExistence type="predicted"/>
<evidence type="ECO:0000256" key="3">
    <source>
        <dbReference type="ARBA" id="ARBA00022737"/>
    </source>
</evidence>
<keyword evidence="4 7" id="KW-1133">Transmembrane helix</keyword>
<dbReference type="Proteomes" id="UP000663131">
    <property type="component" value="Chromosome 7"/>
</dbReference>
<dbReference type="PROSITE" id="PS51371">
    <property type="entry name" value="CBS"/>
    <property type="match status" value="1"/>
</dbReference>
<keyword evidence="5 7" id="KW-0472">Membrane</keyword>
<evidence type="ECO:0000259" key="10">
    <source>
        <dbReference type="PROSITE" id="PS51371"/>
    </source>
</evidence>